<dbReference type="STRING" id="500633.CLOHIR_01334"/>
<feature type="transmembrane region" description="Helical" evidence="8">
    <location>
        <begin position="273"/>
        <end position="295"/>
    </location>
</feature>
<keyword evidence="5" id="KW-0808">Transferase</keyword>
<comment type="function">
    <text evidence="1">The phosphoenolpyruvate-dependent sugar phosphotransferase system (sugar PTS), a major carbohydrate active transport system, catalyzes the phosphorylation of incoming sugar substrates concomitantly with their translocation across the cell membrane. The enzyme II CmtAB PTS system is involved in D-mannitol transport.</text>
</comment>
<evidence type="ECO:0000256" key="6">
    <source>
        <dbReference type="ARBA" id="ARBA00022683"/>
    </source>
</evidence>
<feature type="transmembrane region" description="Helical" evidence="8">
    <location>
        <begin position="93"/>
        <end position="116"/>
    </location>
</feature>
<dbReference type="Gene3D" id="3.40.50.2300">
    <property type="match status" value="1"/>
</dbReference>
<keyword evidence="4" id="KW-0762">Sugar transport</keyword>
<reference evidence="10 11" key="1">
    <citation type="submission" date="2008-09" db="EMBL/GenBank/DDBJ databases">
        <authorList>
            <person name="Fulton L."/>
            <person name="Clifton S."/>
            <person name="Fulton B."/>
            <person name="Xu J."/>
            <person name="Minx P."/>
            <person name="Pepin K.H."/>
            <person name="Johnson M."/>
            <person name="Thiruvilangam P."/>
            <person name="Bhonagiri V."/>
            <person name="Nash W.E."/>
            <person name="Mardis E.R."/>
            <person name="Wilson R.K."/>
        </authorList>
    </citation>
    <scope>NUCLEOTIDE SEQUENCE [LARGE SCALE GENOMIC DNA]</scope>
    <source>
        <strain evidence="10 11">DSM 13275</strain>
    </source>
</reference>
<dbReference type="GO" id="GO:0090563">
    <property type="term" value="F:protein-phosphocysteine-sugar phosphotransferase activity"/>
    <property type="evidence" value="ECO:0007669"/>
    <property type="project" value="TreeGrafter"/>
</dbReference>
<dbReference type="GO" id="GO:0005886">
    <property type="term" value="C:plasma membrane"/>
    <property type="evidence" value="ECO:0007669"/>
    <property type="project" value="TreeGrafter"/>
</dbReference>
<protein>
    <submittedName>
        <fullName evidence="10">PTS system, Lactose/Cellobiose specific IIB subunit</fullName>
    </submittedName>
</protein>
<dbReference type="InterPro" id="IPR029503">
    <property type="entry name" value="PTS_EIIB_mannitol"/>
</dbReference>
<feature type="transmembrane region" description="Helical" evidence="8">
    <location>
        <begin position="316"/>
        <end position="340"/>
    </location>
</feature>
<dbReference type="InterPro" id="IPR050893">
    <property type="entry name" value="Sugar_PTS"/>
</dbReference>
<feature type="transmembrane region" description="Helical" evidence="8">
    <location>
        <begin position="218"/>
        <end position="239"/>
    </location>
</feature>
<dbReference type="EMBL" id="ABWP01000058">
    <property type="protein sequence ID" value="EEA84974.1"/>
    <property type="molecule type" value="Genomic_DNA"/>
</dbReference>
<keyword evidence="7" id="KW-0418">Kinase</keyword>
<evidence type="ECO:0000313" key="11">
    <source>
        <dbReference type="Proteomes" id="UP000003178"/>
    </source>
</evidence>
<reference evidence="10 11" key="2">
    <citation type="submission" date="2008-10" db="EMBL/GenBank/DDBJ databases">
        <title>Draft genome sequence of Clostridium hiranonis (DSM 13275).</title>
        <authorList>
            <person name="Sudarsanam P."/>
            <person name="Ley R."/>
            <person name="Guruge J."/>
            <person name="Turnbaugh P.J."/>
            <person name="Mahowald M."/>
            <person name="Liep D."/>
            <person name="Gordon J."/>
        </authorList>
    </citation>
    <scope>NUCLEOTIDE SEQUENCE [LARGE SCALE GENOMIC DNA]</scope>
    <source>
        <strain evidence="10 11">DSM 13275</strain>
    </source>
</reference>
<dbReference type="InterPro" id="IPR013011">
    <property type="entry name" value="PTS_EIIB_2"/>
</dbReference>
<dbReference type="GO" id="GO:0022872">
    <property type="term" value="F:protein-N(PI)-phosphohistidine-mannitol phosphotransferase system transmembrane transporter activity"/>
    <property type="evidence" value="ECO:0007669"/>
    <property type="project" value="InterPro"/>
</dbReference>
<feature type="transmembrane region" description="Helical" evidence="8">
    <location>
        <begin position="20"/>
        <end position="42"/>
    </location>
</feature>
<keyword evidence="8" id="KW-0812">Transmembrane</keyword>
<gene>
    <name evidence="10" type="ORF">CLOHIR_01334</name>
</gene>
<keyword evidence="2" id="KW-0813">Transport</keyword>
<keyword evidence="11" id="KW-1185">Reference proteome</keyword>
<sequence>MNLLNECNSLKRLLSKGVKFYSSIIAANLPLFIMLGFISLMFSNSGLFPNEEMALVSQSCYKYLLPTILAYYAGKKIGGESGAFTGAVCGLAISIFSAYTSFIASIFMGTLCGILCRFLKEKIKFDKFTGFEMISKNIFFGAVGVITVSLTYFIFAPIFSYIDLFFSNLIEYLSDVKTLPITTSVIETLKVFSLNNSINHGFLIPAGVENTANFGKSVFFLLETNPGPGLGILLALYILNKDRRKYFASCMTVQAIGGIHEIYFPIVLSNLKLLIALILGAMSGNFVFYLLHVGARGAISPGSIITILLMCSPSEWMAILFGIVISAVVSCVSACLILEFDAHKSKEIESDDNTSESIKTTSEPVFSLPDFGYVEDIVFVCDAGIGSSVMAASMFKKMLIENGLGGISVSSSPVDEIPEDADLLICQKIISTKARDYNEYATIIEVENFMDSNMYKAIIEKIKNND</sequence>
<feature type="transmembrane region" description="Helical" evidence="8">
    <location>
        <begin position="246"/>
        <end position="267"/>
    </location>
</feature>
<dbReference type="HOGENOM" id="CLU_028721_2_0_9"/>
<dbReference type="SUPFAM" id="SSF52794">
    <property type="entry name" value="PTS system IIB component-like"/>
    <property type="match status" value="1"/>
</dbReference>
<feature type="transmembrane region" description="Helical" evidence="8">
    <location>
        <begin position="137"/>
        <end position="162"/>
    </location>
</feature>
<organism evidence="10 11">
    <name type="scientific">Peptacetobacter hiranonis (strain DSM 13275 / JCM 10541 / KCTC 15199 / TO-931)</name>
    <name type="common">Clostridium hiranonis</name>
    <dbReference type="NCBI Taxonomy" id="500633"/>
    <lineage>
        <taxon>Bacteria</taxon>
        <taxon>Bacillati</taxon>
        <taxon>Bacillota</taxon>
        <taxon>Clostridia</taxon>
        <taxon>Peptostreptococcales</taxon>
        <taxon>Peptostreptococcaceae</taxon>
        <taxon>Peptacetobacter</taxon>
    </lineage>
</organism>
<dbReference type="eggNOG" id="COG2213">
    <property type="taxonomic scope" value="Bacteria"/>
</dbReference>
<feature type="domain" description="PTS EIIB type-2" evidence="9">
    <location>
        <begin position="375"/>
        <end position="466"/>
    </location>
</feature>
<keyword evidence="8" id="KW-0472">Membrane</keyword>
<evidence type="ECO:0000256" key="5">
    <source>
        <dbReference type="ARBA" id="ARBA00022679"/>
    </source>
</evidence>
<evidence type="ECO:0000259" key="9">
    <source>
        <dbReference type="PROSITE" id="PS51099"/>
    </source>
</evidence>
<dbReference type="PANTHER" id="PTHR30181">
    <property type="entry name" value="MANNITOL PERMEASE IIC COMPONENT"/>
    <property type="match status" value="1"/>
</dbReference>
<dbReference type="InterPro" id="IPR003501">
    <property type="entry name" value="PTS_EIIB_2/3"/>
</dbReference>
<evidence type="ECO:0000313" key="10">
    <source>
        <dbReference type="EMBL" id="EEA84974.1"/>
    </source>
</evidence>
<dbReference type="GO" id="GO:0016301">
    <property type="term" value="F:kinase activity"/>
    <property type="evidence" value="ECO:0007669"/>
    <property type="project" value="UniProtKB-KW"/>
</dbReference>
<evidence type="ECO:0000256" key="1">
    <source>
        <dbReference type="ARBA" id="ARBA00002434"/>
    </source>
</evidence>
<dbReference type="AlphaFoldDB" id="B6FZN0"/>
<evidence type="ECO:0000256" key="2">
    <source>
        <dbReference type="ARBA" id="ARBA00022448"/>
    </source>
</evidence>
<dbReference type="Pfam" id="PF02302">
    <property type="entry name" value="PTS_IIB"/>
    <property type="match status" value="1"/>
</dbReference>
<evidence type="ECO:0000256" key="7">
    <source>
        <dbReference type="ARBA" id="ARBA00022777"/>
    </source>
</evidence>
<dbReference type="CDD" id="cd05567">
    <property type="entry name" value="PTS_IIB_mannitol"/>
    <property type="match status" value="1"/>
</dbReference>
<keyword evidence="3" id="KW-0597">Phosphoprotein</keyword>
<evidence type="ECO:0000256" key="4">
    <source>
        <dbReference type="ARBA" id="ARBA00022597"/>
    </source>
</evidence>
<dbReference type="InterPro" id="IPR036095">
    <property type="entry name" value="PTS_EIIB-like_sf"/>
</dbReference>
<evidence type="ECO:0000256" key="3">
    <source>
        <dbReference type="ARBA" id="ARBA00022553"/>
    </source>
</evidence>
<dbReference type="PANTHER" id="PTHR30181:SF3">
    <property type="entry name" value="MULTIPHOSPHORYL TRANSFER PROTEIN"/>
    <property type="match status" value="1"/>
</dbReference>
<dbReference type="GO" id="GO:0009401">
    <property type="term" value="P:phosphoenolpyruvate-dependent sugar phosphotransferase system"/>
    <property type="evidence" value="ECO:0007669"/>
    <property type="project" value="UniProtKB-KW"/>
</dbReference>
<dbReference type="Proteomes" id="UP000003178">
    <property type="component" value="Unassembled WGS sequence"/>
</dbReference>
<proteinExistence type="predicted"/>
<accession>B6FZN0</accession>
<dbReference type="PROSITE" id="PS51099">
    <property type="entry name" value="PTS_EIIB_TYPE_2"/>
    <property type="match status" value="1"/>
</dbReference>
<keyword evidence="6" id="KW-0598">Phosphotransferase system</keyword>
<comment type="caution">
    <text evidence="10">The sequence shown here is derived from an EMBL/GenBank/DDBJ whole genome shotgun (WGS) entry which is preliminary data.</text>
</comment>
<evidence type="ECO:0000256" key="8">
    <source>
        <dbReference type="SAM" id="Phobius"/>
    </source>
</evidence>
<name>B6FZN0_PEPHT</name>
<keyword evidence="8" id="KW-1133">Transmembrane helix</keyword>